<evidence type="ECO:0000256" key="1">
    <source>
        <dbReference type="SAM" id="SignalP"/>
    </source>
</evidence>
<gene>
    <name evidence="2" type="ORF">JOD49_003422</name>
</gene>
<keyword evidence="3" id="KW-1185">Reference proteome</keyword>
<sequence>MRRALRTSLLTAALVLVAAGCSGKEADAPRPQGAADLSEAIIDTAGAGGPLVLADATDFTWDEVALFHQGTTVEEIERVVGDTGLDGKRFTDPTDLFVFRDGGQVVRLLVTHPDVFTGDYGVLVDESAVVEQDPSRPGYVRLAG</sequence>
<feature type="signal peptide" evidence="1">
    <location>
        <begin position="1"/>
        <end position="18"/>
    </location>
</feature>
<organism evidence="2 3">
    <name type="scientific">Oerskovia jenensis</name>
    <dbReference type="NCBI Taxonomy" id="162169"/>
    <lineage>
        <taxon>Bacteria</taxon>
        <taxon>Bacillati</taxon>
        <taxon>Actinomycetota</taxon>
        <taxon>Actinomycetes</taxon>
        <taxon>Micrococcales</taxon>
        <taxon>Cellulomonadaceae</taxon>
        <taxon>Oerskovia</taxon>
    </lineage>
</organism>
<accession>A0ABS2LJI2</accession>
<reference evidence="2 3" key="1">
    <citation type="submission" date="2021-01" db="EMBL/GenBank/DDBJ databases">
        <title>Sequencing the genomes of 1000 actinobacteria strains.</title>
        <authorList>
            <person name="Klenk H.-P."/>
        </authorList>
    </citation>
    <scope>NUCLEOTIDE SEQUENCE [LARGE SCALE GENOMIC DNA]</scope>
    <source>
        <strain evidence="2 3">DSM 46000</strain>
    </source>
</reference>
<evidence type="ECO:0000313" key="2">
    <source>
        <dbReference type="EMBL" id="MBM7480502.1"/>
    </source>
</evidence>
<comment type="caution">
    <text evidence="2">The sequence shown here is derived from an EMBL/GenBank/DDBJ whole genome shotgun (WGS) entry which is preliminary data.</text>
</comment>
<dbReference type="Proteomes" id="UP000698059">
    <property type="component" value="Unassembled WGS sequence"/>
</dbReference>
<dbReference type="RefSeq" id="WP_205308265.1">
    <property type="nucleotide sequence ID" value="NZ_BAAAVF010000003.1"/>
</dbReference>
<evidence type="ECO:0000313" key="3">
    <source>
        <dbReference type="Proteomes" id="UP000698059"/>
    </source>
</evidence>
<proteinExistence type="predicted"/>
<protein>
    <submittedName>
        <fullName evidence="2">Uncharacterized protein</fullName>
    </submittedName>
</protein>
<name>A0ABS2LJI2_9CELL</name>
<dbReference type="PROSITE" id="PS51257">
    <property type="entry name" value="PROKAR_LIPOPROTEIN"/>
    <property type="match status" value="1"/>
</dbReference>
<keyword evidence="1" id="KW-0732">Signal</keyword>
<feature type="chain" id="PRO_5045402198" evidence="1">
    <location>
        <begin position="19"/>
        <end position="144"/>
    </location>
</feature>
<dbReference type="EMBL" id="JAFBBO010000001">
    <property type="protein sequence ID" value="MBM7480502.1"/>
    <property type="molecule type" value="Genomic_DNA"/>
</dbReference>